<reference evidence="8" key="1">
    <citation type="journal article" date="2020" name="Stud. Mycol.">
        <title>101 Dothideomycetes genomes: a test case for predicting lifestyles and emergence of pathogens.</title>
        <authorList>
            <person name="Haridas S."/>
            <person name="Albert R."/>
            <person name="Binder M."/>
            <person name="Bloem J."/>
            <person name="Labutti K."/>
            <person name="Salamov A."/>
            <person name="Andreopoulos B."/>
            <person name="Baker S."/>
            <person name="Barry K."/>
            <person name="Bills G."/>
            <person name="Bluhm B."/>
            <person name="Cannon C."/>
            <person name="Castanera R."/>
            <person name="Culley D."/>
            <person name="Daum C."/>
            <person name="Ezra D."/>
            <person name="Gonzalez J."/>
            <person name="Henrissat B."/>
            <person name="Kuo A."/>
            <person name="Liang C."/>
            <person name="Lipzen A."/>
            <person name="Lutzoni F."/>
            <person name="Magnuson J."/>
            <person name="Mondo S."/>
            <person name="Nolan M."/>
            <person name="Ohm R."/>
            <person name="Pangilinan J."/>
            <person name="Park H.-J."/>
            <person name="Ramirez L."/>
            <person name="Alfaro M."/>
            <person name="Sun H."/>
            <person name="Tritt A."/>
            <person name="Yoshinaga Y."/>
            <person name="Zwiers L.-H."/>
            <person name="Turgeon B."/>
            <person name="Goodwin S."/>
            <person name="Spatafora J."/>
            <person name="Crous P."/>
            <person name="Grigoriev I."/>
        </authorList>
    </citation>
    <scope>NUCLEOTIDE SEQUENCE</scope>
    <source>
        <strain evidence="8">CBS 125425</strain>
    </source>
</reference>
<feature type="transmembrane region" description="Helical" evidence="6">
    <location>
        <begin position="23"/>
        <end position="53"/>
    </location>
</feature>
<dbReference type="AlphaFoldDB" id="A0A9P4RDL8"/>
<keyword evidence="4 6" id="KW-0472">Membrane</keyword>
<evidence type="ECO:0000256" key="5">
    <source>
        <dbReference type="SAM" id="MobiDB-lite"/>
    </source>
</evidence>
<comment type="caution">
    <text evidence="8">The sequence shown here is derived from an EMBL/GenBank/DDBJ whole genome shotgun (WGS) entry which is preliminary data.</text>
</comment>
<comment type="subcellular location">
    <subcellularLocation>
        <location evidence="1">Membrane</location>
        <topology evidence="1">Multi-pass membrane protein</topology>
    </subcellularLocation>
</comment>
<evidence type="ECO:0000256" key="6">
    <source>
        <dbReference type="SAM" id="Phobius"/>
    </source>
</evidence>
<keyword evidence="3 6" id="KW-1133">Transmembrane helix</keyword>
<evidence type="ECO:0000256" key="2">
    <source>
        <dbReference type="ARBA" id="ARBA00022692"/>
    </source>
</evidence>
<feature type="transmembrane region" description="Helical" evidence="6">
    <location>
        <begin position="107"/>
        <end position="129"/>
    </location>
</feature>
<accession>A0A9P4RDL8</accession>
<evidence type="ECO:0000256" key="4">
    <source>
        <dbReference type="ARBA" id="ARBA00023136"/>
    </source>
</evidence>
<evidence type="ECO:0000313" key="8">
    <source>
        <dbReference type="EMBL" id="KAF2741469.1"/>
    </source>
</evidence>
<feature type="domain" description="G protein-coupled receptor GPR1/2/3 C-terminal" evidence="7">
    <location>
        <begin position="231"/>
        <end position="291"/>
    </location>
</feature>
<proteinExistence type="predicted"/>
<dbReference type="SUPFAM" id="SSF81321">
    <property type="entry name" value="Family A G protein-coupled receptor-like"/>
    <property type="match status" value="1"/>
</dbReference>
<name>A0A9P4RDL8_9PLEO</name>
<dbReference type="EMBL" id="ML996097">
    <property type="protein sequence ID" value="KAF2741469.1"/>
    <property type="molecule type" value="Genomic_DNA"/>
</dbReference>
<sequence length="433" mass="49139">MVAIDFNHLDADSRTLDRFPSDIRSWLCAVVVLGFLSFVASCSLFIGLSYRLISWQIRSKRTNQFAILIFNLVWADIQQSLSFLLNVEWLRLDQLDIDNPICFAQGWFVSTGDLASGVWCLTIGLHTFASVILDWRLKPKYFYLTIIALWAFVYGVSAIGVGMYGRDVYVRAGVWCWIHHDLDDLRLWTHYFWIFCCEFGTIFIYGIIYTILVQRNRSGYYTPLEADRVKSIANLMVVYPIVYVICTLPLATVRMASMSGYPPSLQKLCLCGAMITSNGWLDVLLYTLTRRILIFSDEPPDDEHGIDTFSAFWATSPKRFGGAATCEATGLPDHRASSAVSKRKSSRFRSAISLDKMLVDGKNDSESNLCGRADMEIKLVTTTHITSEPAQPADYEEMEAEARKNRPATPTGRWSDDDLNDELKLELEHIPDD</sequence>
<gene>
    <name evidence="8" type="ORF">EJ04DRAFT_480882</name>
</gene>
<feature type="region of interest" description="Disordered" evidence="5">
    <location>
        <begin position="388"/>
        <end position="420"/>
    </location>
</feature>
<feature type="transmembrane region" description="Helical" evidence="6">
    <location>
        <begin position="232"/>
        <end position="253"/>
    </location>
</feature>
<evidence type="ECO:0000259" key="7">
    <source>
        <dbReference type="Pfam" id="PF11970"/>
    </source>
</evidence>
<dbReference type="PANTHER" id="PTHR23112">
    <property type="entry name" value="G PROTEIN-COUPLED RECEPTOR 157-RELATED"/>
    <property type="match status" value="1"/>
</dbReference>
<dbReference type="CDD" id="cd00637">
    <property type="entry name" value="7tm_classA_rhodopsin-like"/>
    <property type="match status" value="1"/>
</dbReference>
<protein>
    <recommendedName>
        <fullName evidence="7">G protein-coupled receptor GPR1/2/3 C-terminal domain-containing protein</fullName>
    </recommendedName>
</protein>
<evidence type="ECO:0000313" key="9">
    <source>
        <dbReference type="Proteomes" id="UP000799444"/>
    </source>
</evidence>
<feature type="transmembrane region" description="Helical" evidence="6">
    <location>
        <begin position="65"/>
        <end position="87"/>
    </location>
</feature>
<dbReference type="OrthoDB" id="100006at2759"/>
<dbReference type="Pfam" id="PF11970">
    <property type="entry name" value="GPR_Gpa2_C"/>
    <property type="match status" value="1"/>
</dbReference>
<dbReference type="GO" id="GO:0004930">
    <property type="term" value="F:G protein-coupled receptor activity"/>
    <property type="evidence" value="ECO:0007669"/>
    <property type="project" value="TreeGrafter"/>
</dbReference>
<dbReference type="PANTHER" id="PTHR23112:SF37">
    <property type="entry name" value="G PROTEIN-COUPLED RECEPTOR GPR1"/>
    <property type="match status" value="1"/>
</dbReference>
<dbReference type="GO" id="GO:0005886">
    <property type="term" value="C:plasma membrane"/>
    <property type="evidence" value="ECO:0007669"/>
    <property type="project" value="TreeGrafter"/>
</dbReference>
<evidence type="ECO:0000256" key="1">
    <source>
        <dbReference type="ARBA" id="ARBA00004141"/>
    </source>
</evidence>
<feature type="transmembrane region" description="Helical" evidence="6">
    <location>
        <begin position="141"/>
        <end position="165"/>
    </location>
</feature>
<dbReference type="InterPro" id="IPR022596">
    <property type="entry name" value="GPR1/2/3_C"/>
</dbReference>
<evidence type="ECO:0000256" key="3">
    <source>
        <dbReference type="ARBA" id="ARBA00022989"/>
    </source>
</evidence>
<dbReference type="Proteomes" id="UP000799444">
    <property type="component" value="Unassembled WGS sequence"/>
</dbReference>
<keyword evidence="9" id="KW-1185">Reference proteome</keyword>
<feature type="transmembrane region" description="Helical" evidence="6">
    <location>
        <begin position="191"/>
        <end position="212"/>
    </location>
</feature>
<keyword evidence="2 6" id="KW-0812">Transmembrane</keyword>
<dbReference type="Gene3D" id="1.20.1070.10">
    <property type="entry name" value="Rhodopsin 7-helix transmembrane proteins"/>
    <property type="match status" value="1"/>
</dbReference>
<dbReference type="GO" id="GO:0007189">
    <property type="term" value="P:adenylate cyclase-activating G protein-coupled receptor signaling pathway"/>
    <property type="evidence" value="ECO:0007669"/>
    <property type="project" value="TreeGrafter"/>
</dbReference>
<organism evidence="8 9">
    <name type="scientific">Polyplosphaeria fusca</name>
    <dbReference type="NCBI Taxonomy" id="682080"/>
    <lineage>
        <taxon>Eukaryota</taxon>
        <taxon>Fungi</taxon>
        <taxon>Dikarya</taxon>
        <taxon>Ascomycota</taxon>
        <taxon>Pezizomycotina</taxon>
        <taxon>Dothideomycetes</taxon>
        <taxon>Pleosporomycetidae</taxon>
        <taxon>Pleosporales</taxon>
        <taxon>Tetraplosphaeriaceae</taxon>
        <taxon>Polyplosphaeria</taxon>
    </lineage>
</organism>